<evidence type="ECO:0000256" key="7">
    <source>
        <dbReference type="ARBA" id="ARBA00023014"/>
    </source>
</evidence>
<dbReference type="SUPFAM" id="SSF50022">
    <property type="entry name" value="ISP domain"/>
    <property type="match status" value="1"/>
</dbReference>
<dbReference type="InterPro" id="IPR036922">
    <property type="entry name" value="Rieske_2Fe-2S_sf"/>
</dbReference>
<dbReference type="GO" id="GO:0005506">
    <property type="term" value="F:iron ion binding"/>
    <property type="evidence" value="ECO:0007669"/>
    <property type="project" value="InterPro"/>
</dbReference>
<dbReference type="GO" id="GO:0004497">
    <property type="term" value="F:monooxygenase activity"/>
    <property type="evidence" value="ECO:0007669"/>
    <property type="project" value="UniProtKB-ARBA"/>
</dbReference>
<dbReference type="InterPro" id="IPR001663">
    <property type="entry name" value="Rng_hydr_dOase-A"/>
</dbReference>
<gene>
    <name evidence="10" type="primary">hcaE</name>
    <name evidence="10" type="ORF">Amac_026700</name>
</gene>
<feature type="domain" description="Rieske" evidence="9">
    <location>
        <begin position="53"/>
        <end position="164"/>
    </location>
</feature>
<evidence type="ECO:0000256" key="3">
    <source>
        <dbReference type="ARBA" id="ARBA00022723"/>
    </source>
</evidence>
<dbReference type="Pfam" id="PF00848">
    <property type="entry name" value="Ring_hydroxyl_A"/>
    <property type="match status" value="1"/>
</dbReference>
<dbReference type="GO" id="GO:0051537">
    <property type="term" value="F:2 iron, 2 sulfur cluster binding"/>
    <property type="evidence" value="ECO:0007669"/>
    <property type="project" value="UniProtKB-KW"/>
</dbReference>
<dbReference type="AlphaFoldDB" id="A0A5M3WJF6"/>
<keyword evidence="4" id="KW-0223">Dioxygenase</keyword>
<keyword evidence="3" id="KW-0479">Metal-binding</keyword>
<dbReference type="Gene3D" id="2.102.10.10">
    <property type="entry name" value="Rieske [2Fe-2S] iron-sulphur domain"/>
    <property type="match status" value="1"/>
</dbReference>
<dbReference type="InterPro" id="IPR015879">
    <property type="entry name" value="Ring_hydroxy_dOase_asu_C_dom"/>
</dbReference>
<dbReference type="Proteomes" id="UP000331127">
    <property type="component" value="Unassembled WGS sequence"/>
</dbReference>
<comment type="caution">
    <text evidence="10">The sequence shown here is derived from an EMBL/GenBank/DDBJ whole genome shotgun (WGS) entry which is preliminary data.</text>
</comment>
<evidence type="ECO:0000256" key="2">
    <source>
        <dbReference type="ARBA" id="ARBA00022714"/>
    </source>
</evidence>
<evidence type="ECO:0000256" key="8">
    <source>
        <dbReference type="ARBA" id="ARBA00023027"/>
    </source>
</evidence>
<keyword evidence="5" id="KW-0560">Oxidoreductase</keyword>
<dbReference type="GO" id="GO:0016705">
    <property type="term" value="F:oxidoreductase activity, acting on paired donors, with incorporation or reduction of molecular oxygen"/>
    <property type="evidence" value="ECO:0007669"/>
    <property type="project" value="UniProtKB-ARBA"/>
</dbReference>
<dbReference type="RefSeq" id="WP_155354636.1">
    <property type="nucleotide sequence ID" value="NZ_BAAAHL010000065.1"/>
</dbReference>
<dbReference type="PRINTS" id="PR00090">
    <property type="entry name" value="RNGDIOXGNASE"/>
</dbReference>
<evidence type="ECO:0000256" key="4">
    <source>
        <dbReference type="ARBA" id="ARBA00022964"/>
    </source>
</evidence>
<dbReference type="GO" id="GO:0051213">
    <property type="term" value="F:dioxygenase activity"/>
    <property type="evidence" value="ECO:0007669"/>
    <property type="project" value="UniProtKB-KW"/>
</dbReference>
<dbReference type="Pfam" id="PF00355">
    <property type="entry name" value="Rieske"/>
    <property type="match status" value="1"/>
</dbReference>
<evidence type="ECO:0000256" key="5">
    <source>
        <dbReference type="ARBA" id="ARBA00023002"/>
    </source>
</evidence>
<dbReference type="OrthoDB" id="5243643at2"/>
<dbReference type="PROSITE" id="PS51296">
    <property type="entry name" value="RIESKE"/>
    <property type="match status" value="1"/>
</dbReference>
<evidence type="ECO:0000313" key="10">
    <source>
        <dbReference type="EMBL" id="GES09074.1"/>
    </source>
</evidence>
<keyword evidence="11" id="KW-1185">Reference proteome</keyword>
<keyword evidence="7" id="KW-0411">Iron-sulfur</keyword>
<organism evidence="10 11">
    <name type="scientific">Acrocarpospora macrocephala</name>
    <dbReference type="NCBI Taxonomy" id="150177"/>
    <lineage>
        <taxon>Bacteria</taxon>
        <taxon>Bacillati</taxon>
        <taxon>Actinomycetota</taxon>
        <taxon>Actinomycetes</taxon>
        <taxon>Streptosporangiales</taxon>
        <taxon>Streptosporangiaceae</taxon>
        <taxon>Acrocarpospora</taxon>
    </lineage>
</organism>
<evidence type="ECO:0000256" key="1">
    <source>
        <dbReference type="ARBA" id="ARBA00008751"/>
    </source>
</evidence>
<evidence type="ECO:0000313" key="11">
    <source>
        <dbReference type="Proteomes" id="UP000331127"/>
    </source>
</evidence>
<dbReference type="Gene3D" id="3.90.380.10">
    <property type="entry name" value="Naphthalene 1,2-dioxygenase Alpha Subunit, Chain A, domain 1"/>
    <property type="match status" value="1"/>
</dbReference>
<dbReference type="EMBL" id="BLAE01000013">
    <property type="protein sequence ID" value="GES09074.1"/>
    <property type="molecule type" value="Genomic_DNA"/>
</dbReference>
<dbReference type="SUPFAM" id="SSF55961">
    <property type="entry name" value="Bet v1-like"/>
    <property type="match status" value="1"/>
</dbReference>
<dbReference type="InterPro" id="IPR015881">
    <property type="entry name" value="ARHD_Rieske_2Fe_2S"/>
</dbReference>
<dbReference type="PANTHER" id="PTHR43756:SF1">
    <property type="entry name" value="3-PHENYLPROPIONATE_CINNAMIC ACID DIOXYGENASE SUBUNIT ALPHA"/>
    <property type="match status" value="1"/>
</dbReference>
<name>A0A5M3WJF6_9ACTN</name>
<sequence>MNETTAPAWPRSDLDDILARTETGLADDLLPVEIFNDSAVFQAEVERIFGRSWVFVAHESEIPNPGDFVQRRIGLDPVIVTRDGEGGINVLSNYCRHRGTQVCQTDQGNSRFFKCNYHGWTYANTGELVGTPFLRRAYGEPLDGKEWGLLRAPRVDSRHGFVFASLSADVEPLGDYLGGAGWMLDALVGLHPDGMRVAGPPDRYQVKANWKTAAENFAGDIYHVPNLHGSMQEIGIAGGLDAGGEFGRPYEFGNGHAFMGIAWTTAVHPGFEFWGYPPEIKDHFDLSGLDEMQVHVVTHDGPIVGTIFPNLSFYRGIAMDGSGLSSVITSFRQWQPVGPGELEVWSWQFVWTFQDEQSALQDAVIGQMQFGSAGVAEQDDTVAWEGAPRAAASPWARRERMMFHFQQGNKSEVDQSPDLTWKGPGIRRLTGFGEHNQLHFYRHWLRVMQARDHSAEGDR</sequence>
<comment type="similarity">
    <text evidence="1">Belongs to the bacterial ring-hydroxylating dioxygenase alpha subunit family.</text>
</comment>
<evidence type="ECO:0000259" key="9">
    <source>
        <dbReference type="PROSITE" id="PS51296"/>
    </source>
</evidence>
<dbReference type="InterPro" id="IPR017941">
    <property type="entry name" value="Rieske_2Fe-2S"/>
</dbReference>
<keyword evidence="2" id="KW-0001">2Fe-2S</keyword>
<reference evidence="10 11" key="1">
    <citation type="submission" date="2019-10" db="EMBL/GenBank/DDBJ databases">
        <title>Whole genome shotgun sequence of Acrocarpospora macrocephala NBRC 16266.</title>
        <authorList>
            <person name="Ichikawa N."/>
            <person name="Kimura A."/>
            <person name="Kitahashi Y."/>
            <person name="Komaki H."/>
            <person name="Oguchi A."/>
        </authorList>
    </citation>
    <scope>NUCLEOTIDE SEQUENCE [LARGE SCALE GENOMIC DNA]</scope>
    <source>
        <strain evidence="10 11">NBRC 16266</strain>
    </source>
</reference>
<keyword evidence="8" id="KW-0520">NAD</keyword>
<dbReference type="PROSITE" id="PS00570">
    <property type="entry name" value="RING_HYDROXYL_ALPHA"/>
    <property type="match status" value="1"/>
</dbReference>
<protein>
    <submittedName>
        <fullName evidence="10">Hydrogenase</fullName>
    </submittedName>
</protein>
<accession>A0A5M3WJF6</accession>
<proteinExistence type="inferred from homology"/>
<dbReference type="PANTHER" id="PTHR43756">
    <property type="entry name" value="CHOLINE MONOOXYGENASE, CHLOROPLASTIC"/>
    <property type="match status" value="1"/>
</dbReference>
<keyword evidence="6" id="KW-0408">Iron</keyword>
<evidence type="ECO:0000256" key="6">
    <source>
        <dbReference type="ARBA" id="ARBA00023004"/>
    </source>
</evidence>